<proteinExistence type="predicted"/>
<gene>
    <name evidence="2" type="ORF">D4A35_17815</name>
</gene>
<dbReference type="EMBL" id="CP032455">
    <property type="protein sequence ID" value="QEZ70795.1"/>
    <property type="molecule type" value="Genomic_DNA"/>
</dbReference>
<dbReference type="RefSeq" id="WP_021430692.1">
    <property type="nucleotide sequence ID" value="NZ_CM017269.1"/>
</dbReference>
<feature type="transmembrane region" description="Helical" evidence="1">
    <location>
        <begin position="6"/>
        <end position="30"/>
    </location>
</feature>
<protein>
    <submittedName>
        <fullName evidence="2">Uncharacterized protein</fullName>
    </submittedName>
</protein>
<evidence type="ECO:0000256" key="1">
    <source>
        <dbReference type="SAM" id="Phobius"/>
    </source>
</evidence>
<dbReference type="Proteomes" id="UP000326961">
    <property type="component" value="Plasmid pPbmMP"/>
</dbReference>
<feature type="transmembrane region" description="Helical" evidence="1">
    <location>
        <begin position="51"/>
        <end position="69"/>
    </location>
</feature>
<organism evidence="2 3">
    <name type="scientific">Paraclostridium bifermentans</name>
    <name type="common">Clostridium bifermentans</name>
    <dbReference type="NCBI Taxonomy" id="1490"/>
    <lineage>
        <taxon>Bacteria</taxon>
        <taxon>Bacillati</taxon>
        <taxon>Bacillota</taxon>
        <taxon>Clostridia</taxon>
        <taxon>Peptostreptococcales</taxon>
        <taxon>Peptostreptococcaceae</taxon>
        <taxon>Paraclostridium</taxon>
    </lineage>
</organism>
<accession>A0A5P3XKG0</accession>
<geneLocation type="plasmid" evidence="3">
    <name>ppbmmp</name>
</geneLocation>
<evidence type="ECO:0000313" key="3">
    <source>
        <dbReference type="Proteomes" id="UP000326961"/>
    </source>
</evidence>
<dbReference type="InterPro" id="IPR043993">
    <property type="entry name" value="T4SS_pilin"/>
</dbReference>
<evidence type="ECO:0000313" key="2">
    <source>
        <dbReference type="EMBL" id="QEZ70795.1"/>
    </source>
</evidence>
<dbReference type="Pfam" id="PF18895">
    <property type="entry name" value="T4SS_pilin"/>
    <property type="match status" value="1"/>
</dbReference>
<reference evidence="2 3" key="1">
    <citation type="submission" date="2018-09" db="EMBL/GenBank/DDBJ databases">
        <title>A clostridial neurotoxin that targets Anopheles mosquitoes.</title>
        <authorList>
            <person name="Contreras E."/>
            <person name="Masuyer G."/>
            <person name="Qureshi N."/>
            <person name="Chawla S."/>
            <person name="Lim H.L."/>
            <person name="Chen J."/>
            <person name="Stenmark P."/>
            <person name="Gill S."/>
        </authorList>
    </citation>
    <scope>NUCLEOTIDE SEQUENCE [LARGE SCALE GENOMIC DNA]</scope>
    <source>
        <strain evidence="2 3">Cbm</strain>
        <plasmid evidence="3">ppbmmp</plasmid>
    </source>
</reference>
<keyword evidence="2" id="KW-0614">Plasmid</keyword>
<keyword evidence="1" id="KW-1133">Transmembrane helix</keyword>
<dbReference type="GeneID" id="67474478"/>
<sequence>MTQIVNIITYCIKAVQVIAIAWAGFKLCVYGTAYMRKNAQKVEEAKDGMKNVVGGLVVVLGCQAIVQFLKNGMNF</sequence>
<keyword evidence="1" id="KW-0472">Membrane</keyword>
<keyword evidence="1" id="KW-0812">Transmembrane</keyword>
<dbReference type="AlphaFoldDB" id="A0A5P3XKG0"/>
<name>A0A5P3XKG0_PARBF</name>